<dbReference type="HOGENOM" id="CLU_1392203_0_0_1"/>
<protein>
    <submittedName>
        <fullName evidence="1">Uncharacterized protein</fullName>
    </submittedName>
</protein>
<reference evidence="1" key="2">
    <citation type="submission" date="2018-05" db="EMBL/GenBank/DDBJ databases">
        <title>OpunRS2 (Oryza punctata Reference Sequence Version 2).</title>
        <authorList>
            <person name="Zhang J."/>
            <person name="Kudrna D."/>
            <person name="Lee S."/>
            <person name="Talag J."/>
            <person name="Welchert J."/>
            <person name="Wing R.A."/>
        </authorList>
    </citation>
    <scope>NUCLEOTIDE SEQUENCE [LARGE SCALE GENOMIC DNA]</scope>
</reference>
<dbReference type="EnsemblPlants" id="OPUNC04G24340.1">
    <property type="protein sequence ID" value="OPUNC04G24340.1"/>
    <property type="gene ID" value="OPUNC04G24340"/>
</dbReference>
<dbReference type="STRING" id="4537.A0A0E0KVT1"/>
<organism evidence="1">
    <name type="scientific">Oryza punctata</name>
    <name type="common">Red rice</name>
    <dbReference type="NCBI Taxonomy" id="4537"/>
    <lineage>
        <taxon>Eukaryota</taxon>
        <taxon>Viridiplantae</taxon>
        <taxon>Streptophyta</taxon>
        <taxon>Embryophyta</taxon>
        <taxon>Tracheophyta</taxon>
        <taxon>Spermatophyta</taxon>
        <taxon>Magnoliopsida</taxon>
        <taxon>Liliopsida</taxon>
        <taxon>Poales</taxon>
        <taxon>Poaceae</taxon>
        <taxon>BOP clade</taxon>
        <taxon>Oryzoideae</taxon>
        <taxon>Oryzeae</taxon>
        <taxon>Oryzinae</taxon>
        <taxon>Oryza</taxon>
    </lineage>
</organism>
<reference evidence="1" key="1">
    <citation type="submission" date="2015-04" db="UniProtKB">
        <authorList>
            <consortium name="EnsemblPlants"/>
        </authorList>
    </citation>
    <scope>IDENTIFICATION</scope>
</reference>
<accession>A0A0E0KVT1</accession>
<keyword evidence="2" id="KW-1185">Reference proteome</keyword>
<evidence type="ECO:0000313" key="1">
    <source>
        <dbReference type="EnsemblPlants" id="OPUNC04G24340.1"/>
    </source>
</evidence>
<dbReference type="AlphaFoldDB" id="A0A0E0KVT1"/>
<name>A0A0E0KVT1_ORYPU</name>
<proteinExistence type="predicted"/>
<evidence type="ECO:0000313" key="2">
    <source>
        <dbReference type="Proteomes" id="UP000026962"/>
    </source>
</evidence>
<dbReference type="Gramene" id="OPUNC04G24340.1">
    <property type="protein sequence ID" value="OPUNC04G24340.1"/>
    <property type="gene ID" value="OPUNC04G24340"/>
</dbReference>
<sequence>MGDGIGDESRGGGVKPQEVELGHGLWVVDLVVTRVGASRLLSKPAGIAARSDPALVPLLRGSTINGVGRGGFVDLFPSRTDPMVSSLPSRADPPSATMGGVRSGDLFLSRSDPVISPRPAHADPPPVMTMGGSRSGGVRYGRGLPAVAASARVGHTPPLPPPSLRCLLLPRLCSHRSISCTAFVWAGQAQLFRNII</sequence>
<dbReference type="Proteomes" id="UP000026962">
    <property type="component" value="Chromosome 4"/>
</dbReference>